<dbReference type="RefSeq" id="WP_133850830.1">
    <property type="nucleotide sequence ID" value="NZ_SNXZ01000003.1"/>
</dbReference>
<evidence type="ECO:0000259" key="1">
    <source>
        <dbReference type="Pfam" id="PF24043"/>
    </source>
</evidence>
<dbReference type="Proteomes" id="UP000295444">
    <property type="component" value="Unassembled WGS sequence"/>
</dbReference>
<organism evidence="2 3">
    <name type="scientific">Labedaea rhizosphaerae</name>
    <dbReference type="NCBI Taxonomy" id="598644"/>
    <lineage>
        <taxon>Bacteria</taxon>
        <taxon>Bacillati</taxon>
        <taxon>Actinomycetota</taxon>
        <taxon>Actinomycetes</taxon>
        <taxon>Pseudonocardiales</taxon>
        <taxon>Pseudonocardiaceae</taxon>
        <taxon>Labedaea</taxon>
    </lineage>
</organism>
<dbReference type="EMBL" id="SNXZ01000003">
    <property type="protein sequence ID" value="TDP97660.1"/>
    <property type="molecule type" value="Genomic_DNA"/>
</dbReference>
<evidence type="ECO:0000313" key="2">
    <source>
        <dbReference type="EMBL" id="TDP97660.1"/>
    </source>
</evidence>
<dbReference type="AlphaFoldDB" id="A0A4R6SCM7"/>
<comment type="caution">
    <text evidence="2">The sequence shown here is derived from an EMBL/GenBank/DDBJ whole genome shotgun (WGS) entry which is preliminary data.</text>
</comment>
<protein>
    <recommendedName>
        <fullName evidence="1">DUF7352 domain-containing protein</fullName>
    </recommendedName>
</protein>
<evidence type="ECO:0000313" key="3">
    <source>
        <dbReference type="Proteomes" id="UP000295444"/>
    </source>
</evidence>
<dbReference type="Pfam" id="PF24043">
    <property type="entry name" value="DUF7352"/>
    <property type="match status" value="1"/>
</dbReference>
<keyword evidence="3" id="KW-1185">Reference proteome</keyword>
<accession>A0A4R6SCM7</accession>
<reference evidence="2 3" key="1">
    <citation type="submission" date="2019-03" db="EMBL/GenBank/DDBJ databases">
        <title>Genomic Encyclopedia of Type Strains, Phase IV (KMG-IV): sequencing the most valuable type-strain genomes for metagenomic binning, comparative biology and taxonomic classification.</title>
        <authorList>
            <person name="Goeker M."/>
        </authorList>
    </citation>
    <scope>NUCLEOTIDE SEQUENCE [LARGE SCALE GENOMIC DNA]</scope>
    <source>
        <strain evidence="2 3">DSM 45361</strain>
    </source>
</reference>
<feature type="domain" description="DUF7352" evidence="1">
    <location>
        <begin position="3"/>
        <end position="91"/>
    </location>
</feature>
<name>A0A4R6SCM7_LABRH</name>
<gene>
    <name evidence="2" type="ORF">EV186_103624</name>
</gene>
<sequence>MPNTTIWKYRLEGGPQQLVLPVGAKVVHIGEQDMRPMLWASVDPNEKRVEPRLFHVIGTGHTYNLDALTHLGTTQIRNSAGDEVVLHVFEGPGVPRG</sequence>
<dbReference type="InterPro" id="IPR055776">
    <property type="entry name" value="DUF7352"/>
</dbReference>
<proteinExistence type="predicted"/>